<dbReference type="AlphaFoldDB" id="A0A3A9KC73"/>
<gene>
    <name evidence="1" type="ORF">CR203_23390</name>
</gene>
<dbReference type="EMBL" id="PDOE01000027">
    <property type="protein sequence ID" value="RKL64955.1"/>
    <property type="molecule type" value="Genomic_DNA"/>
</dbReference>
<evidence type="ECO:0008006" key="3">
    <source>
        <dbReference type="Google" id="ProtNLM"/>
    </source>
</evidence>
<evidence type="ECO:0000313" key="2">
    <source>
        <dbReference type="Proteomes" id="UP000281498"/>
    </source>
</evidence>
<dbReference type="OrthoDB" id="2624539at2"/>
<organism evidence="1 2">
    <name type="scientific">Salipaludibacillus neizhouensis</name>
    <dbReference type="NCBI Taxonomy" id="885475"/>
    <lineage>
        <taxon>Bacteria</taxon>
        <taxon>Bacillati</taxon>
        <taxon>Bacillota</taxon>
        <taxon>Bacilli</taxon>
        <taxon>Bacillales</taxon>
        <taxon>Bacillaceae</taxon>
    </lineage>
</organism>
<evidence type="ECO:0000313" key="1">
    <source>
        <dbReference type="EMBL" id="RKL64955.1"/>
    </source>
</evidence>
<dbReference type="RefSeq" id="WP_110939020.1">
    <property type="nucleotide sequence ID" value="NZ_KZ614148.1"/>
</dbReference>
<reference evidence="1 2" key="1">
    <citation type="submission" date="2017-10" db="EMBL/GenBank/DDBJ databases">
        <title>Bacillus sp. nov., a halophilic bacterium isolated from a Keqin Lake.</title>
        <authorList>
            <person name="Wang H."/>
        </authorList>
    </citation>
    <scope>NUCLEOTIDE SEQUENCE [LARGE SCALE GENOMIC DNA]</scope>
    <source>
        <strain evidence="1 2">KCTC 13187</strain>
    </source>
</reference>
<name>A0A3A9KC73_9BACI</name>
<accession>A0A3A9KC73</accession>
<protein>
    <recommendedName>
        <fullName evidence="3">Butirosin biosynthesis protein H N-terminal domain-containing protein</fullName>
    </recommendedName>
</protein>
<keyword evidence="2" id="KW-1185">Reference proteome</keyword>
<proteinExistence type="predicted"/>
<dbReference type="Proteomes" id="UP000281498">
    <property type="component" value="Unassembled WGS sequence"/>
</dbReference>
<sequence length="348" mass="41935">MDVILPRVKSPITSFPSHANLLSVILTKEEHKRWYYSNYTQLFSFGKEYKGCTVDYFPPDSLEYCSLIKKYHLPRELIKKTFNENFNEFLKDCIDDGYYLYGDFNEYYNPNNKTAYKNQYFPHNIMIYGYNYGQKHFLFSGFFNKTPYKNYTISYSNIQKSFFSINTNDNRYKNSNRCDGLMMFKLKENECVYPFEYNKFKTSLEDYIYSNNSINKDLLWNDSKQIVFGSNVYHVVSYFIANFSEQLYYDWFRIIRSLQVLVEHKKVIIEKVLYLENQNILGSSKEILYELKIIERKLVLLRNILLKSYRKKSFHLFRDYSNNLLDIQKNESRCFTELLKNLPDSNNI</sequence>
<comment type="caution">
    <text evidence="1">The sequence shown here is derived from an EMBL/GenBank/DDBJ whole genome shotgun (WGS) entry which is preliminary data.</text>
</comment>